<dbReference type="OrthoDB" id="2322499at2759"/>
<accession>A0A9P7YJ06</accession>
<dbReference type="EMBL" id="MU251458">
    <property type="protein sequence ID" value="KAG9234579.1"/>
    <property type="molecule type" value="Genomic_DNA"/>
</dbReference>
<dbReference type="CDD" id="cd09917">
    <property type="entry name" value="F-box_SF"/>
    <property type="match status" value="1"/>
</dbReference>
<feature type="region of interest" description="Disordered" evidence="1">
    <location>
        <begin position="574"/>
        <end position="600"/>
    </location>
</feature>
<feature type="compositionally biased region" description="Polar residues" evidence="1">
    <location>
        <begin position="811"/>
        <end position="844"/>
    </location>
</feature>
<reference evidence="3" key="1">
    <citation type="journal article" date="2021" name="IMA Fungus">
        <title>Genomic characterization of three marine fungi, including Emericellopsis atlantica sp. nov. with signatures of a generalist lifestyle and marine biomass degradation.</title>
        <authorList>
            <person name="Hagestad O.C."/>
            <person name="Hou L."/>
            <person name="Andersen J.H."/>
            <person name="Hansen E.H."/>
            <person name="Altermark B."/>
            <person name="Li C."/>
            <person name="Kuhnert E."/>
            <person name="Cox R.J."/>
            <person name="Crous P.W."/>
            <person name="Spatafora J.W."/>
            <person name="Lail K."/>
            <person name="Amirebrahimi M."/>
            <person name="Lipzen A."/>
            <person name="Pangilinan J."/>
            <person name="Andreopoulos W."/>
            <person name="Hayes R.D."/>
            <person name="Ng V."/>
            <person name="Grigoriev I.V."/>
            <person name="Jackson S.A."/>
            <person name="Sutton T.D.S."/>
            <person name="Dobson A.D.W."/>
            <person name="Rama T."/>
        </authorList>
    </citation>
    <scope>NUCLEOTIDE SEQUENCE</scope>
    <source>
        <strain evidence="3">TRa018bII</strain>
    </source>
</reference>
<feature type="domain" description="DUF7892" evidence="2">
    <location>
        <begin position="958"/>
        <end position="1115"/>
    </location>
</feature>
<feature type="region of interest" description="Disordered" evidence="1">
    <location>
        <begin position="1344"/>
        <end position="1420"/>
    </location>
</feature>
<evidence type="ECO:0000256" key="1">
    <source>
        <dbReference type="SAM" id="MobiDB-lite"/>
    </source>
</evidence>
<dbReference type="Proteomes" id="UP000824998">
    <property type="component" value="Unassembled WGS sequence"/>
</dbReference>
<evidence type="ECO:0000313" key="4">
    <source>
        <dbReference type="Proteomes" id="UP000824998"/>
    </source>
</evidence>
<gene>
    <name evidence="3" type="ORF">BJ875DRAFT_461152</name>
</gene>
<organism evidence="3 4">
    <name type="scientific">Amylocarpus encephaloides</name>
    <dbReference type="NCBI Taxonomy" id="45428"/>
    <lineage>
        <taxon>Eukaryota</taxon>
        <taxon>Fungi</taxon>
        <taxon>Dikarya</taxon>
        <taxon>Ascomycota</taxon>
        <taxon>Pezizomycotina</taxon>
        <taxon>Leotiomycetes</taxon>
        <taxon>Helotiales</taxon>
        <taxon>Helotiales incertae sedis</taxon>
        <taxon>Amylocarpus</taxon>
    </lineage>
</organism>
<feature type="compositionally biased region" description="Low complexity" evidence="1">
    <location>
        <begin position="1"/>
        <end position="20"/>
    </location>
</feature>
<evidence type="ECO:0000259" key="2">
    <source>
        <dbReference type="Pfam" id="PF25422"/>
    </source>
</evidence>
<dbReference type="InterPro" id="IPR057214">
    <property type="entry name" value="DUF7892"/>
</dbReference>
<feature type="region of interest" description="Disordered" evidence="1">
    <location>
        <begin position="1"/>
        <end position="121"/>
    </location>
</feature>
<proteinExistence type="predicted"/>
<dbReference type="InterPro" id="IPR036047">
    <property type="entry name" value="F-box-like_dom_sf"/>
</dbReference>
<sequence length="1698" mass="191535">MDTPESDMSSGSTDSSTADRTPAESSPAHTLLGHHDGQLHPQTPSIAIAVLDNDESSSDISMSADTDDEDDDSLDSHNDQTDPTRNNTAQVLSIPSIQEISKKRKYSGSSSGTPNAQLDREMNNEARKRMKPSADMPPYRTPESRLQQDKSLLPAELWHHIFTFCPPRILGSLLQVNKSFNACLVPSPSTNSVVPLSTSTLQLLQPDAIWRLSRHLHRTGMPSPLKGRSELDMWKLACSSTCQFCGKKKDLSVQPTDQWHPGPGQNGIARIWSFGIRACGPCLQDNSTKEIDLLLSSRVPSVLLPALPFIFLTNELHVLPQATLQSGAPPPTIQISKWWSNSQVEEIRQEFDDAKTLGSATAEEWLKGLDERGRKWKPDAARWERWERSQLCRDITRTLRVDGQGSVEAEAVLKMEPVVNAESSTSSNGTSPITRFPPTNSLQRNFPPFTGPRTQPSHPCLPPHTIPRFDSPIQNGMQYPPPRGIAQLRHERTKEEVAQLKAARRAEIERRCMLLDPPLTASVLAHMPSFQAAMQIIQPLDDGSWEVLKPRLLSQRGEAEQRENDRLAQTRVVQERFDERRSQNPLAGPDSRNDSRNLVDREWDDVQAPLRARISGYADEIIRDGWNGGGKVNYENSPKFAADVLIYIRKRFYAEIAKDEAALRATGQGPDMDPPNGPYLRKLILENMKWSFDTKIKPFTEPYRKELFLCHACDQSKYYGFEGVIQHYAAKHTNALSFGSVVVHWKSEWPEYPPFNPDPNTVATPYYTAAPNVSTPYASNGAVLQQSYGYDGYHRGPPSTTMPASAPVAMHNTSPHQNQMTAPTHGANSNIYQENPGSYYSQPQYGDKYTGPQDGSYPPPQPYPNVSQGYQGQQYSAPPPVNGGYQQPTQQAFSVPYAVPNQGGYQPHKQGPSYPVSAPEIPVSAPGHQNVYAPTENSYQLPYSQSSYAAAQPPPKTEEYKAQLQEVAKIARETWNTINPIKEIPGSVKVYTIIHHLLVKSRAIFQDAPSLAMIIDGLATNKEMRPVRNINGLLCKTCSLGLTGSRANQQKKHFSFPQLLNHFHSVHELGSSRHGGGYSPDWTRDMVELPTITRLENIISGPRKDDQRLRMVIEAIPELNPPPPAELHEDALRYHPSEYRDSHNGQYGDLAPSQDNHDGYYAPGSNGRPLSRTNESYDAGEYDPRNPTELPLEPRTAPRARIQNEYLQGQNYEEPLYRLPQNTAERHDSPYQGRSGNAYIEERSRSAQLQTRPADAYGPVIVRGETPVYRERRVGYREADDRQYYRRRDPAPLVYERDAQIPYRDRQLHNAETHEQNQQVPQPPVGGIDRNRIVEVLAQISQQAQRAQGKLPPREDAVDAGSEDGELRSGPVSHSTTHQNRPAAEASNAAERFLDNLRPSEPTIQPVTRNAPKDRPETPTWDYAPGGYIAREHQPLQEPYYPAREENERGDRLVTRGRVGEDPSTADAFGGRHIHERPYGTHTRSYAPEERYNGSAPEHMVVRDRSPELVDHRYKVNNVVYRDERQNSQGVHRTPSRYARYESVRLENERPRSRSPVYVKVGAQPMYHDERTQQQYSNPIYRSRTPQPSGQEIIYERPPRQEYYRVYADEHTRPRSPQHTEAYELVRVSGSQGEYVIRRPIRCEPEPTYAAHNGDGYPRQPAFEHRAPVPRTEAEYEEEYDPRQPAPVPVAPVHGGWY</sequence>
<dbReference type="SUPFAM" id="SSF81383">
    <property type="entry name" value="F-box domain"/>
    <property type="match status" value="1"/>
</dbReference>
<feature type="region of interest" description="Disordered" evidence="1">
    <location>
        <begin position="811"/>
        <end position="888"/>
    </location>
</feature>
<comment type="caution">
    <text evidence="3">The sequence shown here is derived from an EMBL/GenBank/DDBJ whole genome shotgun (WGS) entry which is preliminary data.</text>
</comment>
<feature type="compositionally biased region" description="Polar residues" evidence="1">
    <location>
        <begin position="421"/>
        <end position="441"/>
    </location>
</feature>
<feature type="compositionally biased region" description="Polar residues" evidence="1">
    <location>
        <begin position="83"/>
        <end position="99"/>
    </location>
</feature>
<feature type="region of interest" description="Disordered" evidence="1">
    <location>
        <begin position="1671"/>
        <end position="1698"/>
    </location>
</feature>
<feature type="region of interest" description="Disordered" evidence="1">
    <location>
        <begin position="1138"/>
        <end position="1198"/>
    </location>
</feature>
<feature type="region of interest" description="Disordered" evidence="1">
    <location>
        <begin position="1457"/>
        <end position="1487"/>
    </location>
</feature>
<protein>
    <recommendedName>
        <fullName evidence="2">DUF7892 domain-containing protein</fullName>
    </recommendedName>
</protein>
<feature type="region of interest" description="Disordered" evidence="1">
    <location>
        <begin position="420"/>
        <end position="441"/>
    </location>
</feature>
<feature type="compositionally biased region" description="Polar residues" evidence="1">
    <location>
        <begin position="864"/>
        <end position="876"/>
    </location>
</feature>
<evidence type="ECO:0000313" key="3">
    <source>
        <dbReference type="EMBL" id="KAG9234579.1"/>
    </source>
</evidence>
<name>A0A9P7YJ06_9HELO</name>
<keyword evidence="4" id="KW-1185">Reference proteome</keyword>
<feature type="compositionally biased region" description="Basic and acidic residues" evidence="1">
    <location>
        <begin position="591"/>
        <end position="600"/>
    </location>
</feature>
<dbReference type="Pfam" id="PF25422">
    <property type="entry name" value="DUF7892"/>
    <property type="match status" value="1"/>
</dbReference>